<name>A0A7X6MAK7_9ACTN</name>
<dbReference type="Proteomes" id="UP000553209">
    <property type="component" value="Unassembled WGS sequence"/>
</dbReference>
<dbReference type="Gene3D" id="1.20.1440.20">
    <property type="entry name" value="LemA-like domain"/>
    <property type="match status" value="1"/>
</dbReference>
<comment type="caution">
    <text evidence="1">The sequence shown here is derived from an EMBL/GenBank/DDBJ whole genome shotgun (WGS) entry which is preliminary data.</text>
</comment>
<protein>
    <recommendedName>
        <fullName evidence="3">LemA family protein</fullName>
    </recommendedName>
</protein>
<dbReference type="AlphaFoldDB" id="A0A7X6MAK7"/>
<evidence type="ECO:0000313" key="1">
    <source>
        <dbReference type="EMBL" id="NKY97671.1"/>
    </source>
</evidence>
<proteinExistence type="predicted"/>
<gene>
    <name evidence="1" type="ORF">HGB44_08295</name>
</gene>
<dbReference type="RefSeq" id="WP_061078410.1">
    <property type="nucleotide sequence ID" value="NZ_JAAXPG010000006.1"/>
</dbReference>
<keyword evidence="2" id="KW-1185">Reference proteome</keyword>
<organism evidence="1 2">
    <name type="scientific">Nocardiopsis alborubida</name>
    <dbReference type="NCBI Taxonomy" id="146802"/>
    <lineage>
        <taxon>Bacteria</taxon>
        <taxon>Bacillati</taxon>
        <taxon>Actinomycetota</taxon>
        <taxon>Actinomycetes</taxon>
        <taxon>Streptosporangiales</taxon>
        <taxon>Nocardiopsidaceae</taxon>
        <taxon>Nocardiopsis</taxon>
    </lineage>
</organism>
<reference evidence="1 2" key="1">
    <citation type="submission" date="2020-04" db="EMBL/GenBank/DDBJ databases">
        <title>MicrobeNet Type strains.</title>
        <authorList>
            <person name="Nicholson A.C."/>
        </authorList>
    </citation>
    <scope>NUCLEOTIDE SEQUENCE [LARGE SCALE GENOMIC DNA]</scope>
    <source>
        <strain evidence="1 2">ATCC 23612</strain>
    </source>
</reference>
<dbReference type="EMBL" id="JAAXPG010000006">
    <property type="protein sequence ID" value="NKY97671.1"/>
    <property type="molecule type" value="Genomic_DNA"/>
</dbReference>
<dbReference type="SUPFAM" id="SSF140478">
    <property type="entry name" value="LemA-like"/>
    <property type="match status" value="1"/>
</dbReference>
<dbReference type="InterPro" id="IPR023353">
    <property type="entry name" value="LemA-like_dom_sf"/>
</dbReference>
<evidence type="ECO:0000313" key="2">
    <source>
        <dbReference type="Proteomes" id="UP000553209"/>
    </source>
</evidence>
<evidence type="ECO:0008006" key="3">
    <source>
        <dbReference type="Google" id="ProtNLM"/>
    </source>
</evidence>
<sequence length="167" mass="18352">MLFGFYLSWRATRLHRLHHRVDTARAALEAALERRLDAASALAAADGTDATRALPGAAAAAREARDRQRELAESALSRTLRAALESPGPAERSELLRPHLIEVEAAAKGVHMARTFYNGAVADTRRARRSRLVRTFRLAGTASLPDFFEIDDQPPRILLLHVGPDTP</sequence>
<accession>A0A7X6MAK7</accession>